<feature type="transmembrane region" description="Helical" evidence="7">
    <location>
        <begin position="129"/>
        <end position="151"/>
    </location>
</feature>
<dbReference type="PANTHER" id="PTHR33048:SF47">
    <property type="entry name" value="INTEGRAL MEMBRANE PROTEIN-RELATED"/>
    <property type="match status" value="1"/>
</dbReference>
<feature type="compositionally biased region" description="Polar residues" evidence="6">
    <location>
        <begin position="262"/>
        <end position="276"/>
    </location>
</feature>
<feature type="compositionally biased region" description="Low complexity" evidence="6">
    <location>
        <begin position="249"/>
        <end position="261"/>
    </location>
</feature>
<keyword evidence="3 7" id="KW-1133">Transmembrane helix</keyword>
<feature type="transmembrane region" description="Helical" evidence="7">
    <location>
        <begin position="163"/>
        <end position="181"/>
    </location>
</feature>
<feature type="transmembrane region" description="Helical" evidence="7">
    <location>
        <begin position="81"/>
        <end position="103"/>
    </location>
</feature>
<evidence type="ECO:0000256" key="7">
    <source>
        <dbReference type="SAM" id="Phobius"/>
    </source>
</evidence>
<dbReference type="InterPro" id="IPR052337">
    <property type="entry name" value="SAT4-like"/>
</dbReference>
<dbReference type="AlphaFoldDB" id="A0A9P8CQV5"/>
<evidence type="ECO:0000256" key="4">
    <source>
        <dbReference type="ARBA" id="ARBA00023136"/>
    </source>
</evidence>
<comment type="similarity">
    <text evidence="5">Belongs to the SAT4 family.</text>
</comment>
<keyword evidence="2 7" id="KW-0812">Transmembrane</keyword>
<evidence type="ECO:0000259" key="8">
    <source>
        <dbReference type="Pfam" id="PF20684"/>
    </source>
</evidence>
<sequence length="412" mass="45559">MDRTCSCASRMSSSNISAAFLLAFHWTALDVAVDVPEFDPSPGFWWNFLVQMLYNPVLALVKASILFFLLRLGGQKKSARYAIYALNIFNAAHAVAIFFTALFQCVPMEANWDFALRFDPETNCIDNSFHVIGSCLTIFTDLCILILPFWIFPGLKMPRAAKMVVTGVFLLGSLVAVVGVIRVVDVYKIFFGTPDPDTDPYYNITVVYSSVEVNLAIITATIPKLRPLFPKWFPSLFSGSSGQSHGRPTYGTSGYGSRSRGAQTLQSGDHSGSKGISLTKIGRHHTSQTEVLSASPNDSEEEIMRYHVIVRTTNVQVEYEDRSQCQTAQAGSWKAVWMSWTCSCLVQLNEPSPLNVLLFIRCWGTRAKTCMCPWTWTSHTSPTGLSNDSNPSTSDIDLLVGGSARSHLNLDV</sequence>
<feature type="transmembrane region" description="Helical" evidence="7">
    <location>
        <begin position="48"/>
        <end position="69"/>
    </location>
</feature>
<evidence type="ECO:0000256" key="3">
    <source>
        <dbReference type="ARBA" id="ARBA00022989"/>
    </source>
</evidence>
<organism evidence="9 10">
    <name type="scientific">Emericellopsis atlantica</name>
    <dbReference type="NCBI Taxonomy" id="2614577"/>
    <lineage>
        <taxon>Eukaryota</taxon>
        <taxon>Fungi</taxon>
        <taxon>Dikarya</taxon>
        <taxon>Ascomycota</taxon>
        <taxon>Pezizomycotina</taxon>
        <taxon>Sordariomycetes</taxon>
        <taxon>Hypocreomycetidae</taxon>
        <taxon>Hypocreales</taxon>
        <taxon>Bionectriaceae</taxon>
        <taxon>Emericellopsis</taxon>
    </lineage>
</organism>
<evidence type="ECO:0000256" key="2">
    <source>
        <dbReference type="ARBA" id="ARBA00022692"/>
    </source>
</evidence>
<evidence type="ECO:0000256" key="5">
    <source>
        <dbReference type="ARBA" id="ARBA00038359"/>
    </source>
</evidence>
<gene>
    <name evidence="9" type="ORF">F5Z01DRAFT_699210</name>
</gene>
<keyword evidence="10" id="KW-1185">Reference proteome</keyword>
<dbReference type="EMBL" id="MU251250">
    <property type="protein sequence ID" value="KAG9255525.1"/>
    <property type="molecule type" value="Genomic_DNA"/>
</dbReference>
<dbReference type="Pfam" id="PF20684">
    <property type="entry name" value="Fung_rhodopsin"/>
    <property type="match status" value="1"/>
</dbReference>
<feature type="domain" description="Rhodopsin" evidence="8">
    <location>
        <begin position="42"/>
        <end position="229"/>
    </location>
</feature>
<dbReference type="OrthoDB" id="5283415at2759"/>
<dbReference type="GeneID" id="70297277"/>
<dbReference type="PANTHER" id="PTHR33048">
    <property type="entry name" value="PTH11-LIKE INTEGRAL MEMBRANE PROTEIN (AFU_ORTHOLOGUE AFUA_5G11245)"/>
    <property type="match status" value="1"/>
</dbReference>
<name>A0A9P8CQV5_9HYPO</name>
<evidence type="ECO:0000313" key="9">
    <source>
        <dbReference type="EMBL" id="KAG9255525.1"/>
    </source>
</evidence>
<dbReference type="Proteomes" id="UP000887229">
    <property type="component" value="Unassembled WGS sequence"/>
</dbReference>
<evidence type="ECO:0000313" key="10">
    <source>
        <dbReference type="Proteomes" id="UP000887229"/>
    </source>
</evidence>
<accession>A0A9P8CQV5</accession>
<protein>
    <recommendedName>
        <fullName evidence="8">Rhodopsin domain-containing protein</fullName>
    </recommendedName>
</protein>
<reference evidence="9" key="1">
    <citation type="journal article" date="2021" name="IMA Fungus">
        <title>Genomic characterization of three marine fungi, including Emericellopsis atlantica sp. nov. with signatures of a generalist lifestyle and marine biomass degradation.</title>
        <authorList>
            <person name="Hagestad O.C."/>
            <person name="Hou L."/>
            <person name="Andersen J.H."/>
            <person name="Hansen E.H."/>
            <person name="Altermark B."/>
            <person name="Li C."/>
            <person name="Kuhnert E."/>
            <person name="Cox R.J."/>
            <person name="Crous P.W."/>
            <person name="Spatafora J.W."/>
            <person name="Lail K."/>
            <person name="Amirebrahimi M."/>
            <person name="Lipzen A."/>
            <person name="Pangilinan J."/>
            <person name="Andreopoulos W."/>
            <person name="Hayes R.D."/>
            <person name="Ng V."/>
            <person name="Grigoriev I.V."/>
            <person name="Jackson S.A."/>
            <person name="Sutton T.D.S."/>
            <person name="Dobson A.D.W."/>
            <person name="Rama T."/>
        </authorList>
    </citation>
    <scope>NUCLEOTIDE SEQUENCE</scope>
    <source>
        <strain evidence="9">TS7</strain>
    </source>
</reference>
<dbReference type="RefSeq" id="XP_046119449.1">
    <property type="nucleotide sequence ID" value="XM_046266374.1"/>
</dbReference>
<feature type="region of interest" description="Disordered" evidence="6">
    <location>
        <begin position="239"/>
        <end position="277"/>
    </location>
</feature>
<proteinExistence type="inferred from homology"/>
<dbReference type="GO" id="GO:0016020">
    <property type="term" value="C:membrane"/>
    <property type="evidence" value="ECO:0007669"/>
    <property type="project" value="UniProtKB-SubCell"/>
</dbReference>
<evidence type="ECO:0000256" key="6">
    <source>
        <dbReference type="SAM" id="MobiDB-lite"/>
    </source>
</evidence>
<evidence type="ECO:0000256" key="1">
    <source>
        <dbReference type="ARBA" id="ARBA00004141"/>
    </source>
</evidence>
<keyword evidence="4 7" id="KW-0472">Membrane</keyword>
<comment type="caution">
    <text evidence="9">The sequence shown here is derived from an EMBL/GenBank/DDBJ whole genome shotgun (WGS) entry which is preliminary data.</text>
</comment>
<dbReference type="InterPro" id="IPR049326">
    <property type="entry name" value="Rhodopsin_dom_fungi"/>
</dbReference>
<comment type="subcellular location">
    <subcellularLocation>
        <location evidence="1">Membrane</location>
        <topology evidence="1">Multi-pass membrane protein</topology>
    </subcellularLocation>
</comment>